<evidence type="ECO:0000313" key="2">
    <source>
        <dbReference type="EMBL" id="MPC99201.1"/>
    </source>
</evidence>
<dbReference type="Proteomes" id="UP000324222">
    <property type="component" value="Unassembled WGS sequence"/>
</dbReference>
<keyword evidence="3" id="KW-1185">Reference proteome</keyword>
<protein>
    <submittedName>
        <fullName evidence="2">Uncharacterized protein</fullName>
    </submittedName>
</protein>
<sequence>MLNGSHKTSAPHPKSPTFPQINTPENLYVNISMTHCRCSSTGLILRSSGGGGGDPSSRTTAPNIEDLCHISKSFFYSLPSIPVTRVDRD</sequence>
<reference evidence="2 3" key="1">
    <citation type="submission" date="2019-05" db="EMBL/GenBank/DDBJ databases">
        <title>Another draft genome of Portunus trituberculatus and its Hox gene families provides insights of decapod evolution.</title>
        <authorList>
            <person name="Jeong J.-H."/>
            <person name="Song I."/>
            <person name="Kim S."/>
            <person name="Choi T."/>
            <person name="Kim D."/>
            <person name="Ryu S."/>
            <person name="Kim W."/>
        </authorList>
    </citation>
    <scope>NUCLEOTIDE SEQUENCE [LARGE SCALE GENOMIC DNA]</scope>
    <source>
        <tissue evidence="2">Muscle</tissue>
    </source>
</reference>
<comment type="caution">
    <text evidence="2">The sequence shown here is derived from an EMBL/GenBank/DDBJ whole genome shotgun (WGS) entry which is preliminary data.</text>
</comment>
<dbReference type="AlphaFoldDB" id="A0A5B7JMJ7"/>
<dbReference type="EMBL" id="VSRR010117387">
    <property type="protein sequence ID" value="MPC99201.1"/>
    <property type="molecule type" value="Genomic_DNA"/>
</dbReference>
<evidence type="ECO:0000313" key="3">
    <source>
        <dbReference type="Proteomes" id="UP000324222"/>
    </source>
</evidence>
<feature type="region of interest" description="Disordered" evidence="1">
    <location>
        <begin position="1"/>
        <end position="22"/>
    </location>
</feature>
<accession>A0A5B7JMJ7</accession>
<organism evidence="2 3">
    <name type="scientific">Portunus trituberculatus</name>
    <name type="common">Swimming crab</name>
    <name type="synonym">Neptunus trituberculatus</name>
    <dbReference type="NCBI Taxonomy" id="210409"/>
    <lineage>
        <taxon>Eukaryota</taxon>
        <taxon>Metazoa</taxon>
        <taxon>Ecdysozoa</taxon>
        <taxon>Arthropoda</taxon>
        <taxon>Crustacea</taxon>
        <taxon>Multicrustacea</taxon>
        <taxon>Malacostraca</taxon>
        <taxon>Eumalacostraca</taxon>
        <taxon>Eucarida</taxon>
        <taxon>Decapoda</taxon>
        <taxon>Pleocyemata</taxon>
        <taxon>Brachyura</taxon>
        <taxon>Eubrachyura</taxon>
        <taxon>Portunoidea</taxon>
        <taxon>Portunidae</taxon>
        <taxon>Portuninae</taxon>
        <taxon>Portunus</taxon>
    </lineage>
</organism>
<gene>
    <name evidence="2" type="ORF">E2C01_094600</name>
</gene>
<proteinExistence type="predicted"/>
<name>A0A5B7JMJ7_PORTR</name>
<evidence type="ECO:0000256" key="1">
    <source>
        <dbReference type="SAM" id="MobiDB-lite"/>
    </source>
</evidence>